<evidence type="ECO:0000256" key="3">
    <source>
        <dbReference type="ARBA" id="ARBA00022603"/>
    </source>
</evidence>
<evidence type="ECO:0000256" key="10">
    <source>
        <dbReference type="SAM" id="MobiDB-lite"/>
    </source>
</evidence>
<dbReference type="PANTHER" id="PTHR42912">
    <property type="entry name" value="METHYLTRANSFERASE"/>
    <property type="match status" value="1"/>
</dbReference>
<dbReference type="FunFam" id="3.40.50.150:FF:000371">
    <property type="entry name" value="Methyltransferase OMS1, mitochondrial"/>
    <property type="match status" value="1"/>
</dbReference>
<evidence type="ECO:0000256" key="8">
    <source>
        <dbReference type="ARBA" id="ARBA00023128"/>
    </source>
</evidence>
<dbReference type="OrthoDB" id="416496at2759"/>
<keyword evidence="7 11" id="KW-1133">Transmembrane helix</keyword>
<sequence>MLRLIGSRILPIGAGRLLPYAVGIRFESSKASKANWKASHKPIKPAVSRTTRSAPPKSDREIEDEEDKKIMEKAAKTGSRIRRWGAITSTHSWNRKATKYYVAMYVAFLFYGFYYFKKMYAYDNERKALIEKRDSEDGQLTEWERLRIRELSGDLIRTKDVEKLNAYHQLREEYEKKWKSCKTKEDRELLGKFNPQPEDIEPIIDRRLDRSVLPARDLSKFYDGVAESYDKEVGREEMMMGMKSKRKWLMKHCKGDVLEVASGTGRNIPLLDPSKVTSYTFLDPSEKMMEEAFEKFKEEWPNFSKVKFVVGRAEDLIKMTGSEEIKYDTIIETFGLCSEEDPIQALKNMKELLKPGGRIVLLEHGRGSYGFVNKKLDDGAQRHSDKWGCRWNLDIGELVDEAGLEITREKRAHMGTTWTVVCKRPGDVMEYEELGFYDKYLSRVKGNVDSSKAKERTGKASEGTV</sequence>
<dbReference type="Pfam" id="PF13489">
    <property type="entry name" value="Methyltransf_23"/>
    <property type="match status" value="1"/>
</dbReference>
<dbReference type="EMBL" id="CAACVR010000006">
    <property type="protein sequence ID" value="VEU20659.1"/>
    <property type="molecule type" value="Genomic_DNA"/>
</dbReference>
<organism evidence="12 13">
    <name type="scientific">Brettanomyces naardenensis</name>
    <name type="common">Yeast</name>
    <dbReference type="NCBI Taxonomy" id="13370"/>
    <lineage>
        <taxon>Eukaryota</taxon>
        <taxon>Fungi</taxon>
        <taxon>Dikarya</taxon>
        <taxon>Ascomycota</taxon>
        <taxon>Saccharomycotina</taxon>
        <taxon>Pichiomycetes</taxon>
        <taxon>Pichiales</taxon>
        <taxon>Pichiaceae</taxon>
        <taxon>Brettanomyces</taxon>
    </lineage>
</organism>
<evidence type="ECO:0000256" key="1">
    <source>
        <dbReference type="ARBA" id="ARBA00004434"/>
    </source>
</evidence>
<dbReference type="GO" id="GO:0008168">
    <property type="term" value="F:methyltransferase activity"/>
    <property type="evidence" value="ECO:0007669"/>
    <property type="project" value="UniProtKB-KW"/>
</dbReference>
<keyword evidence="13" id="KW-1185">Reference proteome</keyword>
<dbReference type="CDD" id="cd02440">
    <property type="entry name" value="AdoMet_MTases"/>
    <property type="match status" value="1"/>
</dbReference>
<evidence type="ECO:0000256" key="4">
    <source>
        <dbReference type="ARBA" id="ARBA00022679"/>
    </source>
</evidence>
<dbReference type="Gene3D" id="3.40.50.150">
    <property type="entry name" value="Vaccinia Virus protein VP39"/>
    <property type="match status" value="1"/>
</dbReference>
<accession>A0A448YIA4</accession>
<dbReference type="GO" id="GO:0032259">
    <property type="term" value="P:methylation"/>
    <property type="evidence" value="ECO:0007669"/>
    <property type="project" value="UniProtKB-KW"/>
</dbReference>
<evidence type="ECO:0000256" key="9">
    <source>
        <dbReference type="ARBA" id="ARBA00023136"/>
    </source>
</evidence>
<dbReference type="STRING" id="13370.A0A448YIA4"/>
<keyword evidence="3" id="KW-0489">Methyltransferase</keyword>
<evidence type="ECO:0000256" key="2">
    <source>
        <dbReference type="ARBA" id="ARBA00009725"/>
    </source>
</evidence>
<keyword evidence="9 11" id="KW-0472">Membrane</keyword>
<dbReference type="PANTHER" id="PTHR42912:SF83">
    <property type="entry name" value="METHYLTRANSFERASE TYPE 11 DOMAIN-CONTAINING PROTEIN"/>
    <property type="match status" value="1"/>
</dbReference>
<comment type="subcellular location">
    <subcellularLocation>
        <location evidence="1">Mitochondrion inner membrane</location>
        <topology evidence="1">Single-pass membrane protein</topology>
    </subcellularLocation>
</comment>
<reference evidence="12 13" key="1">
    <citation type="submission" date="2018-12" db="EMBL/GenBank/DDBJ databases">
        <authorList>
            <person name="Tiukova I."/>
            <person name="Dainat J."/>
        </authorList>
    </citation>
    <scope>NUCLEOTIDE SEQUENCE [LARGE SCALE GENOMIC DNA]</scope>
</reference>
<dbReference type="InterPro" id="IPR050508">
    <property type="entry name" value="Methyltransf_Superfamily"/>
</dbReference>
<dbReference type="AlphaFoldDB" id="A0A448YIA4"/>
<keyword evidence="8" id="KW-0496">Mitochondrion</keyword>
<gene>
    <name evidence="12" type="ORF">BRENAR_LOCUS1394</name>
</gene>
<evidence type="ECO:0000256" key="6">
    <source>
        <dbReference type="ARBA" id="ARBA00022792"/>
    </source>
</evidence>
<feature type="transmembrane region" description="Helical" evidence="11">
    <location>
        <begin position="100"/>
        <end position="116"/>
    </location>
</feature>
<comment type="similarity">
    <text evidence="2">Belongs to the methyltransferase superfamily. METL family.</text>
</comment>
<evidence type="ECO:0000256" key="7">
    <source>
        <dbReference type="ARBA" id="ARBA00022989"/>
    </source>
</evidence>
<dbReference type="InterPro" id="IPR029063">
    <property type="entry name" value="SAM-dependent_MTases_sf"/>
</dbReference>
<evidence type="ECO:0000256" key="11">
    <source>
        <dbReference type="SAM" id="Phobius"/>
    </source>
</evidence>
<protein>
    <submittedName>
        <fullName evidence="12">DEKNAAC101558</fullName>
    </submittedName>
</protein>
<keyword evidence="4" id="KW-0808">Transferase</keyword>
<dbReference type="GO" id="GO:0005743">
    <property type="term" value="C:mitochondrial inner membrane"/>
    <property type="evidence" value="ECO:0007669"/>
    <property type="project" value="UniProtKB-SubCell"/>
</dbReference>
<dbReference type="FunCoup" id="A0A448YIA4">
    <property type="interactions" value="51"/>
</dbReference>
<name>A0A448YIA4_BRENA</name>
<keyword evidence="6" id="KW-0999">Mitochondrion inner membrane</keyword>
<dbReference type="SUPFAM" id="SSF53335">
    <property type="entry name" value="S-adenosyl-L-methionine-dependent methyltransferases"/>
    <property type="match status" value="1"/>
</dbReference>
<feature type="region of interest" description="Disordered" evidence="10">
    <location>
        <begin position="40"/>
        <end position="66"/>
    </location>
</feature>
<evidence type="ECO:0000313" key="12">
    <source>
        <dbReference type="EMBL" id="VEU20659.1"/>
    </source>
</evidence>
<proteinExistence type="inferred from homology"/>
<dbReference type="Proteomes" id="UP000290900">
    <property type="component" value="Unassembled WGS sequence"/>
</dbReference>
<keyword evidence="5 11" id="KW-0812">Transmembrane</keyword>
<evidence type="ECO:0000256" key="5">
    <source>
        <dbReference type="ARBA" id="ARBA00022692"/>
    </source>
</evidence>
<dbReference type="InParanoid" id="A0A448YIA4"/>
<evidence type="ECO:0000313" key="13">
    <source>
        <dbReference type="Proteomes" id="UP000290900"/>
    </source>
</evidence>